<dbReference type="GO" id="GO:0003677">
    <property type="term" value="F:DNA binding"/>
    <property type="evidence" value="ECO:0007669"/>
    <property type="project" value="InterPro"/>
</dbReference>
<organism evidence="1 2">
    <name type="scientific">Brotocaccenecus cirricatena</name>
    <dbReference type="NCBI Taxonomy" id="3064195"/>
    <lineage>
        <taxon>Bacteria</taxon>
        <taxon>Bacillati</taxon>
        <taxon>Bacillota</taxon>
        <taxon>Clostridia</taxon>
        <taxon>Eubacteriales</taxon>
        <taxon>Oscillospiraceae</taxon>
        <taxon>Brotocaccenecus</taxon>
    </lineage>
</organism>
<protein>
    <recommendedName>
        <fullName evidence="3">OmpR/PhoB-type domain-containing protein</fullName>
    </recommendedName>
</protein>
<reference evidence="1" key="1">
    <citation type="submission" date="2021-10" db="EMBL/GenBank/DDBJ databases">
        <title>Anaerobic single-cell dispensing facilitates the cultivation of human gut bacteria.</title>
        <authorList>
            <person name="Afrizal A."/>
        </authorList>
    </citation>
    <scope>NUCLEOTIDE SEQUENCE</scope>
    <source>
        <strain evidence="1">CLA-AA-H272</strain>
    </source>
</reference>
<comment type="caution">
    <text evidence="1">The sequence shown here is derived from an EMBL/GenBank/DDBJ whole genome shotgun (WGS) entry which is preliminary data.</text>
</comment>
<dbReference type="RefSeq" id="WP_349048778.1">
    <property type="nucleotide sequence ID" value="NZ_JBBNJF010000234.1"/>
</dbReference>
<proteinExistence type="predicted"/>
<dbReference type="InterPro" id="IPR016032">
    <property type="entry name" value="Sig_transdc_resp-reg_C-effctor"/>
</dbReference>
<dbReference type="PANTHER" id="PTHR35807">
    <property type="entry name" value="TRANSCRIPTIONAL REGULATOR REDD-RELATED"/>
    <property type="match status" value="1"/>
</dbReference>
<dbReference type="GO" id="GO:0006355">
    <property type="term" value="P:regulation of DNA-templated transcription"/>
    <property type="evidence" value="ECO:0007669"/>
    <property type="project" value="InterPro"/>
</dbReference>
<dbReference type="EMBL" id="JAJEPW010000008">
    <property type="protein sequence ID" value="MCC2128774.1"/>
    <property type="molecule type" value="Genomic_DNA"/>
</dbReference>
<evidence type="ECO:0008006" key="3">
    <source>
        <dbReference type="Google" id="ProtNLM"/>
    </source>
</evidence>
<dbReference type="Gene3D" id="1.10.10.10">
    <property type="entry name" value="Winged helix-like DNA-binding domain superfamily/Winged helix DNA-binding domain"/>
    <property type="match status" value="1"/>
</dbReference>
<gene>
    <name evidence="1" type="ORF">LKD37_04420</name>
</gene>
<dbReference type="SUPFAM" id="SSF46894">
    <property type="entry name" value="C-terminal effector domain of the bipartite response regulators"/>
    <property type="match status" value="1"/>
</dbReference>
<dbReference type="InterPro" id="IPR036388">
    <property type="entry name" value="WH-like_DNA-bd_sf"/>
</dbReference>
<name>A0AAE3ACM5_9FIRM</name>
<dbReference type="Proteomes" id="UP001199319">
    <property type="component" value="Unassembled WGS sequence"/>
</dbReference>
<keyword evidence="2" id="KW-1185">Reference proteome</keyword>
<accession>A0AAE3ACM5</accession>
<evidence type="ECO:0000313" key="1">
    <source>
        <dbReference type="EMBL" id="MCC2128774.1"/>
    </source>
</evidence>
<dbReference type="AlphaFoldDB" id="A0AAE3ACM5"/>
<evidence type="ECO:0000313" key="2">
    <source>
        <dbReference type="Proteomes" id="UP001199319"/>
    </source>
</evidence>
<dbReference type="InterPro" id="IPR051677">
    <property type="entry name" value="AfsR-DnrI-RedD_regulator"/>
</dbReference>
<sequence length="129" mass="14914">MVAPKHIQNPNEIVIKLFGSIEIYTSRGVIYEEQIKSPKLCKLLVYLLLSKKTLHQPMKIADSLWPDDERNSEKICSNLRGLVYRFRRTFQLISDEDLIVSTQAGYRLNPNLKIITDFAQFDKLGKEAC</sequence>